<keyword evidence="3" id="KW-1185">Reference proteome</keyword>
<accession>A0A0F0LZZ1</accession>
<comment type="caution">
    <text evidence="2">The sequence shown here is derived from an EMBL/GenBank/DDBJ whole genome shotgun (WGS) entry which is preliminary data.</text>
</comment>
<dbReference type="Proteomes" id="UP000033451">
    <property type="component" value="Unassembled WGS sequence"/>
</dbReference>
<evidence type="ECO:0000313" key="3">
    <source>
        <dbReference type="Proteomes" id="UP000033451"/>
    </source>
</evidence>
<dbReference type="AlphaFoldDB" id="A0A0F0LZZ1"/>
<evidence type="ECO:0000313" key="2">
    <source>
        <dbReference type="EMBL" id="KJL44753.1"/>
    </source>
</evidence>
<proteinExistence type="predicted"/>
<dbReference type="RefSeq" id="WP_048809491.1">
    <property type="nucleotide sequence ID" value="NZ_JYIY01000035.1"/>
</dbReference>
<dbReference type="STRING" id="400772.RR49_00118"/>
<keyword evidence="1" id="KW-1133">Transmembrane helix</keyword>
<feature type="transmembrane region" description="Helical" evidence="1">
    <location>
        <begin position="38"/>
        <end position="55"/>
    </location>
</feature>
<keyword evidence="1" id="KW-0812">Transmembrane</keyword>
<keyword evidence="1" id="KW-0472">Membrane</keyword>
<feature type="transmembrane region" description="Helical" evidence="1">
    <location>
        <begin position="61"/>
        <end position="83"/>
    </location>
</feature>
<sequence>MSDGVRLPRLAPLYAAGFVTAFGANSIAIAVSGRHEQLGLTLASLGVFLALYDFAELISKPAFGAFAALSAGVAVTAAVGLRYRARTSRSPSRS</sequence>
<gene>
    <name evidence="2" type="ORF">RR49_00118</name>
</gene>
<name>A0A0F0LZZ1_9MICO</name>
<organism evidence="2 3">
    <name type="scientific">Microbacterium ginsengisoli</name>
    <dbReference type="NCBI Taxonomy" id="400772"/>
    <lineage>
        <taxon>Bacteria</taxon>
        <taxon>Bacillati</taxon>
        <taxon>Actinomycetota</taxon>
        <taxon>Actinomycetes</taxon>
        <taxon>Micrococcales</taxon>
        <taxon>Microbacteriaceae</taxon>
        <taxon>Microbacterium</taxon>
    </lineage>
</organism>
<evidence type="ECO:0000256" key="1">
    <source>
        <dbReference type="SAM" id="Phobius"/>
    </source>
</evidence>
<protein>
    <submittedName>
        <fullName evidence="2">Uncharacterized protein</fullName>
    </submittedName>
</protein>
<feature type="transmembrane region" description="Helical" evidence="1">
    <location>
        <begin position="12"/>
        <end position="31"/>
    </location>
</feature>
<reference evidence="2 3" key="1">
    <citation type="submission" date="2015-02" db="EMBL/GenBank/DDBJ databases">
        <title>Draft genome sequences of ten Microbacterium spp. with emphasis on heavy metal contaminated environments.</title>
        <authorList>
            <person name="Corretto E."/>
        </authorList>
    </citation>
    <scope>NUCLEOTIDE SEQUENCE [LARGE SCALE GENOMIC DNA]</scope>
    <source>
        <strain evidence="2 3">DSM 18659</strain>
    </source>
</reference>
<dbReference type="EMBL" id="JYIY01000035">
    <property type="protein sequence ID" value="KJL44753.1"/>
    <property type="molecule type" value="Genomic_DNA"/>
</dbReference>